<organism evidence="1 2">
    <name type="scientific">Nitrosospira multiformis</name>
    <dbReference type="NCBI Taxonomy" id="1231"/>
    <lineage>
        <taxon>Bacteria</taxon>
        <taxon>Pseudomonadati</taxon>
        <taxon>Pseudomonadota</taxon>
        <taxon>Betaproteobacteria</taxon>
        <taxon>Nitrosomonadales</taxon>
        <taxon>Nitrosomonadaceae</taxon>
        <taxon>Nitrosospira</taxon>
    </lineage>
</organism>
<name>A0ABY0TM62_9PROT</name>
<dbReference type="RefSeq" id="WP_143007654.1">
    <property type="nucleotide sequence ID" value="NZ_FNKY01000001.1"/>
</dbReference>
<gene>
    <name evidence="1" type="ORF">SAMN05216402_2438</name>
</gene>
<dbReference type="Proteomes" id="UP000183471">
    <property type="component" value="Unassembled WGS sequence"/>
</dbReference>
<keyword evidence="2" id="KW-1185">Reference proteome</keyword>
<accession>A0ABY0TM62</accession>
<protein>
    <submittedName>
        <fullName evidence="1">Uncharacterized protein</fullName>
    </submittedName>
</protein>
<sequence length="121" mass="13699">MKPIIIIASFWLTVLIPSTSFSHDELTDIPSAHRETGHVYIANRTDAEVTFYLESPNTIRTKHLLPPRSGATFSGAAADEWFNIHIYTGDTHVNYGLDAGNRYYIKQNLDGTPDVYEMLKR</sequence>
<evidence type="ECO:0000313" key="2">
    <source>
        <dbReference type="Proteomes" id="UP000183471"/>
    </source>
</evidence>
<proteinExistence type="predicted"/>
<reference evidence="1 2" key="1">
    <citation type="submission" date="2016-10" db="EMBL/GenBank/DDBJ databases">
        <authorList>
            <person name="Varghese N."/>
            <person name="Submissions S."/>
        </authorList>
    </citation>
    <scope>NUCLEOTIDE SEQUENCE [LARGE SCALE GENOMIC DNA]</scope>
    <source>
        <strain evidence="1 2">Nl1</strain>
    </source>
</reference>
<dbReference type="EMBL" id="FNKY01000001">
    <property type="protein sequence ID" value="SDQ82402.1"/>
    <property type="molecule type" value="Genomic_DNA"/>
</dbReference>
<evidence type="ECO:0000313" key="1">
    <source>
        <dbReference type="EMBL" id="SDQ82402.1"/>
    </source>
</evidence>
<comment type="caution">
    <text evidence="1">The sequence shown here is derived from an EMBL/GenBank/DDBJ whole genome shotgun (WGS) entry which is preliminary data.</text>
</comment>